<accession>A0A4P6UV30</accession>
<dbReference type="EMBL" id="CP036528">
    <property type="protein sequence ID" value="QBK25778.1"/>
    <property type="molecule type" value="Genomic_DNA"/>
</dbReference>
<protein>
    <recommendedName>
        <fullName evidence="3">HIRAN domain-containing protein</fullName>
    </recommendedName>
</protein>
<dbReference type="GO" id="GO:0003676">
    <property type="term" value="F:nucleic acid binding"/>
    <property type="evidence" value="ECO:0007669"/>
    <property type="project" value="InterPro"/>
</dbReference>
<dbReference type="RefSeq" id="WP_208649475.1">
    <property type="nucleotide sequence ID" value="NZ_CP036528.1"/>
</dbReference>
<dbReference type="SMART" id="SM00910">
    <property type="entry name" value="HIRAN"/>
    <property type="match status" value="1"/>
</dbReference>
<evidence type="ECO:0000259" key="3">
    <source>
        <dbReference type="SMART" id="SM00910"/>
    </source>
</evidence>
<evidence type="ECO:0000313" key="5">
    <source>
        <dbReference type="Proteomes" id="UP000291151"/>
    </source>
</evidence>
<evidence type="ECO:0000256" key="1">
    <source>
        <dbReference type="ARBA" id="ARBA00022723"/>
    </source>
</evidence>
<dbReference type="Proteomes" id="UP000291151">
    <property type="component" value="Chromosome"/>
</dbReference>
<organism evidence="4 5">
    <name type="scientific">Ureibacillus thermophilus</name>
    <dbReference type="NCBI Taxonomy" id="367743"/>
    <lineage>
        <taxon>Bacteria</taxon>
        <taxon>Bacillati</taxon>
        <taxon>Bacillota</taxon>
        <taxon>Bacilli</taxon>
        <taxon>Bacillales</taxon>
        <taxon>Caryophanaceae</taxon>
        <taxon>Ureibacillus</taxon>
    </lineage>
</organism>
<keyword evidence="5" id="KW-1185">Reference proteome</keyword>
<name>A0A4P6UV30_9BACL</name>
<proteinExistence type="predicted"/>
<dbReference type="AlphaFoldDB" id="A0A4P6UV30"/>
<dbReference type="KEGG" id="uth:DKZ56_07825"/>
<sequence>MGKHKSLWVVWQNEETRLNYHIGTLSFYDNKYEFRYTWESKGKQKVKEALENGYMLHPAFPDLEKIYTSTELFPAFDRRLPSEIRPDFTQILEELKLDRNASKMELLERTRGKTANDTYSFEQPLKVEDNKLMTTFYINGMRHQKDLPHNWADILRTTNRVYLKLEPENPVDKNAIAIYGGLGSKLGYVPRFYATGLAAILSRNIQTTVKINYINEHATPDWWVQVSFECSMDDILPEEIREIDPLFEEAV</sequence>
<evidence type="ECO:0000313" key="4">
    <source>
        <dbReference type="EMBL" id="QBK25778.1"/>
    </source>
</evidence>
<reference evidence="4 5" key="1">
    <citation type="submission" date="2019-02" db="EMBL/GenBank/DDBJ databases">
        <title>Ureibacillus thermophilus.</title>
        <authorList>
            <person name="Sunny J.S."/>
            <person name="Natarajan A."/>
            <person name="Saleena L.M."/>
        </authorList>
    </citation>
    <scope>NUCLEOTIDE SEQUENCE [LARGE SCALE GENOMIC DNA]</scope>
    <source>
        <strain evidence="4 5">LM102</strain>
    </source>
</reference>
<evidence type="ECO:0000256" key="2">
    <source>
        <dbReference type="ARBA" id="ARBA00022801"/>
    </source>
</evidence>
<dbReference type="InterPro" id="IPR014905">
    <property type="entry name" value="HIRAN"/>
</dbReference>
<gene>
    <name evidence="4" type="ORF">DKZ56_07825</name>
</gene>
<dbReference type="Gene3D" id="3.30.70.2330">
    <property type="match status" value="1"/>
</dbReference>
<dbReference type="GO" id="GO:0008270">
    <property type="term" value="F:zinc ion binding"/>
    <property type="evidence" value="ECO:0007669"/>
    <property type="project" value="InterPro"/>
</dbReference>
<keyword evidence="2" id="KW-0378">Hydrolase</keyword>
<dbReference type="GO" id="GO:0016818">
    <property type="term" value="F:hydrolase activity, acting on acid anhydrides, in phosphorus-containing anhydrides"/>
    <property type="evidence" value="ECO:0007669"/>
    <property type="project" value="InterPro"/>
</dbReference>
<dbReference type="Pfam" id="PF08797">
    <property type="entry name" value="HIRAN"/>
    <property type="match status" value="1"/>
</dbReference>
<keyword evidence="1" id="KW-0479">Metal-binding</keyword>
<feature type="domain" description="HIRAN" evidence="3">
    <location>
        <begin position="131"/>
        <end position="232"/>
    </location>
</feature>